<sequence>MIIILQLTSCKGHDEKGVSYPKQKKRNTEKFDIEKFDQYANMPNKPYSENCKEILPDKSEKVQLLMAENYQEEIIPPPPSMIKRVKTFYLNTGVIKEELSTYIGLHFPVGEIKYYDQKGNLVKTEDTDLAYKDFSVKLLDLFEILQKEPLLDGLSMEEKENFNRIFEIRKESKDVSLEDVFKEFKQNKFLNSMDDKDRRSLIGIDFNETKKEWKVVKDLYPFGLINIKVDANDGRVLEKKYEAEKRP</sequence>
<gene>
    <name evidence="1" type="ORF">EG849_00495</name>
</gene>
<dbReference type="EMBL" id="RQVR01000001">
    <property type="protein sequence ID" value="RRJ93983.1"/>
    <property type="molecule type" value="Genomic_DNA"/>
</dbReference>
<evidence type="ECO:0000313" key="2">
    <source>
        <dbReference type="Proteomes" id="UP000271937"/>
    </source>
</evidence>
<organism evidence="1 2">
    <name type="scientific">Flavobacterium macacae</name>
    <dbReference type="NCBI Taxonomy" id="2488993"/>
    <lineage>
        <taxon>Bacteria</taxon>
        <taxon>Pseudomonadati</taxon>
        <taxon>Bacteroidota</taxon>
        <taxon>Flavobacteriia</taxon>
        <taxon>Flavobacteriales</taxon>
        <taxon>Flavobacteriaceae</taxon>
        <taxon>Flavobacterium</taxon>
    </lineage>
</organism>
<keyword evidence="2" id="KW-1185">Reference proteome</keyword>
<name>A0A3P3WLC6_9FLAO</name>
<evidence type="ECO:0000313" key="1">
    <source>
        <dbReference type="EMBL" id="RRJ93983.1"/>
    </source>
</evidence>
<proteinExistence type="predicted"/>
<comment type="caution">
    <text evidence="1">The sequence shown here is derived from an EMBL/GenBank/DDBJ whole genome shotgun (WGS) entry which is preliminary data.</text>
</comment>
<accession>A0A3P3WLC6</accession>
<dbReference type="RefSeq" id="WP_125011125.1">
    <property type="nucleotide sequence ID" value="NZ_RQVR01000001.1"/>
</dbReference>
<dbReference type="OrthoDB" id="1274744at2"/>
<dbReference type="AlphaFoldDB" id="A0A3P3WLC6"/>
<dbReference type="Proteomes" id="UP000271937">
    <property type="component" value="Unassembled WGS sequence"/>
</dbReference>
<reference evidence="1 2" key="1">
    <citation type="submission" date="2018-11" db="EMBL/GenBank/DDBJ databases">
        <title>Flavobacterium sp. nov., YIM 102600 draft genome.</title>
        <authorList>
            <person name="Li G."/>
            <person name="Jiang Y."/>
        </authorList>
    </citation>
    <scope>NUCLEOTIDE SEQUENCE [LARGE SCALE GENOMIC DNA]</scope>
    <source>
        <strain evidence="1 2">YIM 102600</strain>
    </source>
</reference>
<protein>
    <submittedName>
        <fullName evidence="1">Uncharacterized protein</fullName>
    </submittedName>
</protein>